<dbReference type="EMBL" id="MU151977">
    <property type="protein sequence ID" value="KAF9441279.1"/>
    <property type="molecule type" value="Genomic_DNA"/>
</dbReference>
<reference evidence="2" key="1">
    <citation type="submission" date="2020-11" db="EMBL/GenBank/DDBJ databases">
        <authorList>
            <consortium name="DOE Joint Genome Institute"/>
            <person name="Ahrendt S."/>
            <person name="Riley R."/>
            <person name="Andreopoulos W."/>
            <person name="Labutti K."/>
            <person name="Pangilinan J."/>
            <person name="Ruiz-Duenas F.J."/>
            <person name="Barrasa J.M."/>
            <person name="Sanchez-Garcia M."/>
            <person name="Camarero S."/>
            <person name="Miyauchi S."/>
            <person name="Serrano A."/>
            <person name="Linde D."/>
            <person name="Babiker R."/>
            <person name="Drula E."/>
            <person name="Ayuso-Fernandez I."/>
            <person name="Pacheco R."/>
            <person name="Padilla G."/>
            <person name="Ferreira P."/>
            <person name="Barriuso J."/>
            <person name="Kellner H."/>
            <person name="Castanera R."/>
            <person name="Alfaro M."/>
            <person name="Ramirez L."/>
            <person name="Pisabarro A.G."/>
            <person name="Kuo A."/>
            <person name="Tritt A."/>
            <person name="Lipzen A."/>
            <person name="He G."/>
            <person name="Yan M."/>
            <person name="Ng V."/>
            <person name="Cullen D."/>
            <person name="Martin F."/>
            <person name="Rosso M.-N."/>
            <person name="Henrissat B."/>
            <person name="Hibbett D."/>
            <person name="Martinez A.T."/>
            <person name="Grigoriev I.V."/>
        </authorList>
    </citation>
    <scope>NUCLEOTIDE SEQUENCE</scope>
    <source>
        <strain evidence="2">MF-IS2</strain>
    </source>
</reference>
<sequence length="500" mass="56618">MSDTGLEITLDRSRPRPNSLIFPATRSGIPDHPLLQLKIAAAGQFWPICSPLGGSNPRLGKMGPCPPLKITPILAVREIGLHQHREDIRLRIQVFDWTSETEALEYEVPPYEALSWTKIKVHMQKITFAEDLEVAHEILKMRRKYQGLAGARKESLGLLKRDTGYLIARCPWEGWDGRRDNEIVAITSRPGSLKYKSSLKGLIGDSGESEEENGDDDDEDEDGYESGEEDGDEDEGEEWEEEGHGVDIPGINVCDAFAAVSPFGGEMRNIRSFEGMLSDSKKRQQAKRVKKLKQYLYVGTDYEDFVRSLGFRQVQHLIRGAHPSPLGVGSTLVRRLPPPNSCSEMWTRMGEVVELLREYRRSEVRRDCVPKSLGGEVEEERGGSPNRSPGPEFNRKGIGALGFNKARAQVSDLKHLRSRQGTPAKEENLIFGQVTMRSGHAALVREFMPLWVHHRTAEIRQWLVRSHRGPINPKHPRKLYEAVRKHRSTFLVLRSRRQAE</sequence>
<name>A0A9P6BX16_9AGAR</name>
<accession>A0A9P6BX16</accession>
<organism evidence="2 3">
    <name type="scientific">Macrolepiota fuliginosa MF-IS2</name>
    <dbReference type="NCBI Taxonomy" id="1400762"/>
    <lineage>
        <taxon>Eukaryota</taxon>
        <taxon>Fungi</taxon>
        <taxon>Dikarya</taxon>
        <taxon>Basidiomycota</taxon>
        <taxon>Agaricomycotina</taxon>
        <taxon>Agaricomycetes</taxon>
        <taxon>Agaricomycetidae</taxon>
        <taxon>Agaricales</taxon>
        <taxon>Agaricineae</taxon>
        <taxon>Agaricaceae</taxon>
        <taxon>Macrolepiota</taxon>
    </lineage>
</organism>
<keyword evidence="3" id="KW-1185">Reference proteome</keyword>
<proteinExistence type="predicted"/>
<dbReference type="Proteomes" id="UP000807342">
    <property type="component" value="Unassembled WGS sequence"/>
</dbReference>
<feature type="region of interest" description="Disordered" evidence="1">
    <location>
        <begin position="200"/>
        <end position="248"/>
    </location>
</feature>
<feature type="region of interest" description="Disordered" evidence="1">
    <location>
        <begin position="372"/>
        <end position="395"/>
    </location>
</feature>
<feature type="compositionally biased region" description="Acidic residues" evidence="1">
    <location>
        <begin position="207"/>
        <end position="241"/>
    </location>
</feature>
<evidence type="ECO:0000256" key="1">
    <source>
        <dbReference type="SAM" id="MobiDB-lite"/>
    </source>
</evidence>
<evidence type="ECO:0000313" key="2">
    <source>
        <dbReference type="EMBL" id="KAF9441279.1"/>
    </source>
</evidence>
<gene>
    <name evidence="2" type="ORF">P691DRAFT_791729</name>
</gene>
<evidence type="ECO:0000313" key="3">
    <source>
        <dbReference type="Proteomes" id="UP000807342"/>
    </source>
</evidence>
<comment type="caution">
    <text evidence="2">The sequence shown here is derived from an EMBL/GenBank/DDBJ whole genome shotgun (WGS) entry which is preliminary data.</text>
</comment>
<dbReference type="AlphaFoldDB" id="A0A9P6BX16"/>
<protein>
    <submittedName>
        <fullName evidence="2">Uncharacterized protein</fullName>
    </submittedName>
</protein>